<keyword evidence="2" id="KW-1003">Cell membrane</keyword>
<keyword evidence="2" id="KW-0472">Membrane</keyword>
<organism evidence="3 4">
    <name type="scientific">Allacma fusca</name>
    <dbReference type="NCBI Taxonomy" id="39272"/>
    <lineage>
        <taxon>Eukaryota</taxon>
        <taxon>Metazoa</taxon>
        <taxon>Ecdysozoa</taxon>
        <taxon>Arthropoda</taxon>
        <taxon>Hexapoda</taxon>
        <taxon>Collembola</taxon>
        <taxon>Symphypleona</taxon>
        <taxon>Sminthuridae</taxon>
        <taxon>Allacma</taxon>
    </lineage>
</organism>
<gene>
    <name evidence="3" type="ORF">AFUS01_LOCUS7451</name>
</gene>
<dbReference type="OrthoDB" id="158672at2759"/>
<evidence type="ECO:0000313" key="4">
    <source>
        <dbReference type="Proteomes" id="UP000708208"/>
    </source>
</evidence>
<dbReference type="PANTHER" id="PTHR43294">
    <property type="entry name" value="SODIUM/POTASSIUM-TRANSPORTING ATPASE SUBUNIT ALPHA"/>
    <property type="match status" value="1"/>
</dbReference>
<dbReference type="GO" id="GO:0005886">
    <property type="term" value="C:plasma membrane"/>
    <property type="evidence" value="ECO:0007669"/>
    <property type="project" value="UniProtKB-SubCell"/>
</dbReference>
<dbReference type="AlphaFoldDB" id="A0A8J2JFU9"/>
<sequence>QLYVGIVLSVVVFISGVCTYYQEKQTSGIIDSFQKIAPQLTTVLRNGIAAHPETTDLVVGDIV</sequence>
<evidence type="ECO:0000256" key="2">
    <source>
        <dbReference type="ARBA" id="ARBA00022475"/>
    </source>
</evidence>
<evidence type="ECO:0000313" key="3">
    <source>
        <dbReference type="EMBL" id="CAG7718027.1"/>
    </source>
</evidence>
<dbReference type="Proteomes" id="UP000708208">
    <property type="component" value="Unassembled WGS sequence"/>
</dbReference>
<reference evidence="3" key="1">
    <citation type="submission" date="2021-06" db="EMBL/GenBank/DDBJ databases">
        <authorList>
            <person name="Hodson N. C."/>
            <person name="Mongue J. A."/>
            <person name="Jaron S. K."/>
        </authorList>
    </citation>
    <scope>NUCLEOTIDE SEQUENCE</scope>
</reference>
<dbReference type="GO" id="GO:0036376">
    <property type="term" value="P:sodium ion export across plasma membrane"/>
    <property type="evidence" value="ECO:0007669"/>
    <property type="project" value="TreeGrafter"/>
</dbReference>
<proteinExistence type="predicted"/>
<name>A0A8J2JFU9_9HEXA</name>
<evidence type="ECO:0000256" key="1">
    <source>
        <dbReference type="ARBA" id="ARBA00004651"/>
    </source>
</evidence>
<dbReference type="EMBL" id="CAJVCH010050437">
    <property type="protein sequence ID" value="CAG7718027.1"/>
    <property type="molecule type" value="Genomic_DNA"/>
</dbReference>
<dbReference type="InterPro" id="IPR050510">
    <property type="entry name" value="Cation_transp_ATPase_P-type"/>
</dbReference>
<protein>
    <submittedName>
        <fullName evidence="3">Uncharacterized protein</fullName>
    </submittedName>
</protein>
<dbReference type="GO" id="GO:0005391">
    <property type="term" value="F:P-type sodium:potassium-exchanging transporter activity"/>
    <property type="evidence" value="ECO:0007669"/>
    <property type="project" value="TreeGrafter"/>
</dbReference>
<comment type="caution">
    <text evidence="3">The sequence shown here is derived from an EMBL/GenBank/DDBJ whole genome shotgun (WGS) entry which is preliminary data.</text>
</comment>
<dbReference type="GO" id="GO:0030007">
    <property type="term" value="P:intracellular potassium ion homeostasis"/>
    <property type="evidence" value="ECO:0007669"/>
    <property type="project" value="TreeGrafter"/>
</dbReference>
<dbReference type="PANTHER" id="PTHR43294:SF21">
    <property type="entry name" value="CATION TRANSPORTING ATPASE"/>
    <property type="match status" value="1"/>
</dbReference>
<feature type="non-terminal residue" evidence="3">
    <location>
        <position position="63"/>
    </location>
</feature>
<comment type="subcellular location">
    <subcellularLocation>
        <location evidence="1">Cell membrane</location>
        <topology evidence="1">Multi-pass membrane protein</topology>
    </subcellularLocation>
</comment>
<dbReference type="GO" id="GO:0006883">
    <property type="term" value="P:intracellular sodium ion homeostasis"/>
    <property type="evidence" value="ECO:0007669"/>
    <property type="project" value="TreeGrafter"/>
</dbReference>
<dbReference type="GO" id="GO:1902600">
    <property type="term" value="P:proton transmembrane transport"/>
    <property type="evidence" value="ECO:0007669"/>
    <property type="project" value="TreeGrafter"/>
</dbReference>
<feature type="non-terminal residue" evidence="3">
    <location>
        <position position="1"/>
    </location>
</feature>
<dbReference type="GO" id="GO:1990573">
    <property type="term" value="P:potassium ion import across plasma membrane"/>
    <property type="evidence" value="ECO:0007669"/>
    <property type="project" value="TreeGrafter"/>
</dbReference>
<accession>A0A8J2JFU9</accession>
<keyword evidence="4" id="KW-1185">Reference proteome</keyword>